<dbReference type="EMBL" id="JAJSOF020000019">
    <property type="protein sequence ID" value="KAJ4437754.1"/>
    <property type="molecule type" value="Genomic_DNA"/>
</dbReference>
<dbReference type="PROSITE" id="PS50878">
    <property type="entry name" value="RT_POL"/>
    <property type="match status" value="1"/>
</dbReference>
<comment type="caution">
    <text evidence="2">The sequence shown here is derived from an EMBL/GenBank/DDBJ whole genome shotgun (WGS) entry which is preliminary data.</text>
</comment>
<evidence type="ECO:0000313" key="2">
    <source>
        <dbReference type="EMBL" id="KAJ4437754.1"/>
    </source>
</evidence>
<protein>
    <recommendedName>
        <fullName evidence="1">Reverse transcriptase domain-containing protein</fullName>
    </recommendedName>
</protein>
<dbReference type="InterPro" id="IPR043502">
    <property type="entry name" value="DNA/RNA_pol_sf"/>
</dbReference>
<organism evidence="2 3">
    <name type="scientific">Periplaneta americana</name>
    <name type="common">American cockroach</name>
    <name type="synonym">Blatta americana</name>
    <dbReference type="NCBI Taxonomy" id="6978"/>
    <lineage>
        <taxon>Eukaryota</taxon>
        <taxon>Metazoa</taxon>
        <taxon>Ecdysozoa</taxon>
        <taxon>Arthropoda</taxon>
        <taxon>Hexapoda</taxon>
        <taxon>Insecta</taxon>
        <taxon>Pterygota</taxon>
        <taxon>Neoptera</taxon>
        <taxon>Polyneoptera</taxon>
        <taxon>Dictyoptera</taxon>
        <taxon>Blattodea</taxon>
        <taxon>Blattoidea</taxon>
        <taxon>Blattidae</taxon>
        <taxon>Blattinae</taxon>
        <taxon>Periplaneta</taxon>
    </lineage>
</organism>
<dbReference type="PANTHER" id="PTHR47027:SF20">
    <property type="entry name" value="REVERSE TRANSCRIPTASE-LIKE PROTEIN WITH RNA-DIRECTED DNA POLYMERASE DOMAIN"/>
    <property type="match status" value="1"/>
</dbReference>
<reference evidence="2 3" key="1">
    <citation type="journal article" date="2022" name="Allergy">
        <title>Genome assembly and annotation of Periplaneta americana reveal a comprehensive cockroach allergen profile.</title>
        <authorList>
            <person name="Wang L."/>
            <person name="Xiong Q."/>
            <person name="Saelim N."/>
            <person name="Wang L."/>
            <person name="Nong W."/>
            <person name="Wan A.T."/>
            <person name="Shi M."/>
            <person name="Liu X."/>
            <person name="Cao Q."/>
            <person name="Hui J.H.L."/>
            <person name="Sookrung N."/>
            <person name="Leung T.F."/>
            <person name="Tungtrongchitr A."/>
            <person name="Tsui S.K.W."/>
        </authorList>
    </citation>
    <scope>NUCLEOTIDE SEQUENCE [LARGE SCALE GENOMIC DNA]</scope>
    <source>
        <strain evidence="2">PWHHKU_190912</strain>
    </source>
</reference>
<name>A0ABQ8SU84_PERAM</name>
<feature type="domain" description="Reverse transcriptase" evidence="1">
    <location>
        <begin position="1"/>
        <end position="105"/>
    </location>
</feature>
<dbReference type="Pfam" id="PF00078">
    <property type="entry name" value="RVT_1"/>
    <property type="match status" value="1"/>
</dbReference>
<dbReference type="InterPro" id="IPR000477">
    <property type="entry name" value="RT_dom"/>
</dbReference>
<dbReference type="PANTHER" id="PTHR47027">
    <property type="entry name" value="REVERSE TRANSCRIPTASE DOMAIN-CONTAINING PROTEIN"/>
    <property type="match status" value="1"/>
</dbReference>
<evidence type="ECO:0000259" key="1">
    <source>
        <dbReference type="PROSITE" id="PS50878"/>
    </source>
</evidence>
<keyword evidence="3" id="KW-1185">Reference proteome</keyword>
<dbReference type="Proteomes" id="UP001148838">
    <property type="component" value="Unassembled WGS sequence"/>
</dbReference>
<gene>
    <name evidence="2" type="ORF">ANN_13692</name>
</gene>
<accession>A0ABQ8SU84</accession>
<dbReference type="SUPFAM" id="SSF56672">
    <property type="entry name" value="DNA/RNA polymerases"/>
    <property type="match status" value="1"/>
</dbReference>
<sequence length="370" mass="42996">MSEGCEIGRGVRQGCPLSFTLFNTYLEDLVKNCFQNMGGVKVGEKRIKCIRFADDMALLAEEETILRDMLLELKDSCEQYGMKINANKTKIMIFARKMKKVNLRIVNEAIEQVDVFKYLSGNILSLERHFNTFHSKYQLDFPRNSEVRKHQLQEFIFKLSTRQNLFVKPSLRSKAATIASFKFDEFTDINDTIQIIDFMRTDFSDFMSKEEIFSMIPLKGIPIALDIFNIFKNVVDKLKTPLFKLVSITANGVKSINGHVKSFIALCRKDYDFQDFLSYHCIIYPLNTSLLCICKVCAMEVPWVSLLNMNDAFRTESYHIEEYLLSMVLDERLADEPREFNLPTFPQRRIAYVQEKLPGKYGVHSEEYVP</sequence>
<proteinExistence type="predicted"/>
<evidence type="ECO:0000313" key="3">
    <source>
        <dbReference type="Proteomes" id="UP001148838"/>
    </source>
</evidence>